<name>A0A3T0TUE1_9BACT</name>
<proteinExistence type="predicted"/>
<feature type="signal peptide" evidence="1">
    <location>
        <begin position="1"/>
        <end position="23"/>
    </location>
</feature>
<protein>
    <submittedName>
        <fullName evidence="2">Uncharacterized protein</fullName>
    </submittedName>
</protein>
<sequence>MQNNKYKKALLALSAISTSIAIAAPSMVAASCSHDLPDINISLDSNYTFLNKDGERVIKGSAKTFYETNSKFIFNPVASTDKTYRLFKSNLEINNTHDPNHIYEIKPLFHFLNFKNLTGPYDYRLFSFRYDDLVANIPGVASKSKYTKYQYNSKAVFIVLYWVQKTTEAALNFDADIIAPSKAIFTETSSYPIEEAPWPFLRDISPKLKGFWKDASEPLVLLFEEE</sequence>
<dbReference type="AlphaFoldDB" id="A0A3T0TUE1"/>
<reference evidence="2" key="1">
    <citation type="submission" date="2019-03" db="EMBL/GenBank/DDBJ databases">
        <title>Draft Sequence and Annotation of the Mycoplasma phocicerebrale Strain 1049T Genome.</title>
        <authorList>
            <person name="Frasca S.Jr."/>
            <person name="Kutish G.F."/>
            <person name="Castellanos Gell J."/>
            <person name="Michaels D.L."/>
            <person name="Brown D.R."/>
        </authorList>
    </citation>
    <scope>NUCLEOTIDE SEQUENCE</scope>
    <source>
        <strain evidence="2">1049</strain>
    </source>
</reference>
<dbReference type="EMBL" id="CP033058">
    <property type="protein sequence ID" value="AZZ65731.1"/>
    <property type="molecule type" value="Genomic_DNA"/>
</dbReference>
<dbReference type="KEGG" id="mphc:DMC14_002995"/>
<dbReference type="Proteomes" id="UP000256585">
    <property type="component" value="Chromosome"/>
</dbReference>
<keyword evidence="1" id="KW-0732">Signal</keyword>
<feature type="chain" id="PRO_5019095183" evidence="1">
    <location>
        <begin position="24"/>
        <end position="226"/>
    </location>
</feature>
<dbReference type="OrthoDB" id="396666at2"/>
<evidence type="ECO:0000313" key="2">
    <source>
        <dbReference type="EMBL" id="AZZ65731.1"/>
    </source>
</evidence>
<evidence type="ECO:0000313" key="3">
    <source>
        <dbReference type="Proteomes" id="UP000256585"/>
    </source>
</evidence>
<gene>
    <name evidence="2" type="ORF">DMC14_002995</name>
</gene>
<keyword evidence="3" id="KW-1185">Reference proteome</keyword>
<organism evidence="2 3">
    <name type="scientific">Metamycoplasma phocicerebrale</name>
    <dbReference type="NCBI Taxonomy" id="142649"/>
    <lineage>
        <taxon>Bacteria</taxon>
        <taxon>Bacillati</taxon>
        <taxon>Mycoplasmatota</taxon>
        <taxon>Mycoplasmoidales</taxon>
        <taxon>Metamycoplasmataceae</taxon>
        <taxon>Metamycoplasma</taxon>
    </lineage>
</organism>
<dbReference type="PROSITE" id="PS51257">
    <property type="entry name" value="PROKAR_LIPOPROTEIN"/>
    <property type="match status" value="1"/>
</dbReference>
<dbReference type="RefSeq" id="WP_116171446.1">
    <property type="nucleotide sequence ID" value="NZ_CP033058.2"/>
</dbReference>
<evidence type="ECO:0000256" key="1">
    <source>
        <dbReference type="SAM" id="SignalP"/>
    </source>
</evidence>
<accession>A0A3T0TUE1</accession>